<dbReference type="InterPro" id="IPR018060">
    <property type="entry name" value="HTH_AraC"/>
</dbReference>
<evidence type="ECO:0000259" key="9">
    <source>
        <dbReference type="PROSITE" id="PS01124"/>
    </source>
</evidence>
<dbReference type="Pfam" id="PF00072">
    <property type="entry name" value="Response_reg"/>
    <property type="match status" value="1"/>
</dbReference>
<dbReference type="InterPro" id="IPR009057">
    <property type="entry name" value="Homeodomain-like_sf"/>
</dbReference>
<feature type="modified residue" description="4-aspartylphosphate" evidence="8">
    <location>
        <position position="58"/>
    </location>
</feature>
<dbReference type="GO" id="GO:0000160">
    <property type="term" value="P:phosphorelay signal transduction system"/>
    <property type="evidence" value="ECO:0007669"/>
    <property type="project" value="UniProtKB-KW"/>
</dbReference>
<dbReference type="Gene3D" id="3.40.50.2300">
    <property type="match status" value="1"/>
</dbReference>
<keyword evidence="3 8" id="KW-0597">Phosphoprotein</keyword>
<dbReference type="InterPro" id="IPR018062">
    <property type="entry name" value="HTH_AraC-typ_CS"/>
</dbReference>
<dbReference type="SUPFAM" id="SSF52172">
    <property type="entry name" value="CheY-like"/>
    <property type="match status" value="1"/>
</dbReference>
<dbReference type="InterPro" id="IPR020449">
    <property type="entry name" value="Tscrpt_reg_AraC-type_HTH"/>
</dbReference>
<dbReference type="Gene3D" id="1.10.10.60">
    <property type="entry name" value="Homeodomain-like"/>
    <property type="match status" value="2"/>
</dbReference>
<evidence type="ECO:0000256" key="7">
    <source>
        <dbReference type="ARBA" id="ARBA00023163"/>
    </source>
</evidence>
<dbReference type="Pfam" id="PF12833">
    <property type="entry name" value="HTH_18"/>
    <property type="match status" value="1"/>
</dbReference>
<keyword evidence="2" id="KW-0963">Cytoplasm</keyword>
<evidence type="ECO:0000313" key="12">
    <source>
        <dbReference type="Proteomes" id="UP000250181"/>
    </source>
</evidence>
<dbReference type="AlphaFoldDB" id="A0AAD0KVQ9"/>
<dbReference type="Proteomes" id="UP000250181">
    <property type="component" value="Chromosome"/>
</dbReference>
<dbReference type="EMBL" id="CP017666">
    <property type="protein sequence ID" value="AWX96214.1"/>
    <property type="molecule type" value="Genomic_DNA"/>
</dbReference>
<feature type="domain" description="HTH araC/xylS-type" evidence="9">
    <location>
        <begin position="327"/>
        <end position="425"/>
    </location>
</feature>
<keyword evidence="7" id="KW-0804">Transcription</keyword>
<dbReference type="SMART" id="SM00448">
    <property type="entry name" value="REC"/>
    <property type="match status" value="1"/>
</dbReference>
<dbReference type="SMART" id="SM00342">
    <property type="entry name" value="HTH_ARAC"/>
    <property type="match status" value="1"/>
</dbReference>
<evidence type="ECO:0000256" key="1">
    <source>
        <dbReference type="ARBA" id="ARBA00004496"/>
    </source>
</evidence>
<dbReference type="PROSITE" id="PS01124">
    <property type="entry name" value="HTH_ARAC_FAMILY_2"/>
    <property type="match status" value="1"/>
</dbReference>
<dbReference type="InterPro" id="IPR051552">
    <property type="entry name" value="HptR"/>
</dbReference>
<name>A0AAD0KVQ9_STRSU</name>
<reference evidence="11 12" key="1">
    <citation type="submission" date="2016-10" db="EMBL/GenBank/DDBJ databases">
        <authorList>
            <person name="Zou G."/>
            <person name="Zhou R."/>
        </authorList>
    </citation>
    <scope>NUCLEOTIDE SEQUENCE [LARGE SCALE GENOMIC DNA]</scope>
    <source>
        <strain evidence="11 12">0061</strain>
    </source>
</reference>
<protein>
    <submittedName>
        <fullName evidence="11">Two-component system response regulator</fullName>
    </submittedName>
</protein>
<keyword evidence="5" id="KW-0805">Transcription regulation</keyword>
<dbReference type="GO" id="GO:0003700">
    <property type="term" value="F:DNA-binding transcription factor activity"/>
    <property type="evidence" value="ECO:0007669"/>
    <property type="project" value="InterPro"/>
</dbReference>
<keyword evidence="4" id="KW-0902">Two-component regulatory system</keyword>
<evidence type="ECO:0000256" key="5">
    <source>
        <dbReference type="ARBA" id="ARBA00023015"/>
    </source>
</evidence>
<evidence type="ECO:0000256" key="4">
    <source>
        <dbReference type="ARBA" id="ARBA00023012"/>
    </source>
</evidence>
<dbReference type="GO" id="GO:0043565">
    <property type="term" value="F:sequence-specific DNA binding"/>
    <property type="evidence" value="ECO:0007669"/>
    <property type="project" value="InterPro"/>
</dbReference>
<dbReference type="InterPro" id="IPR011006">
    <property type="entry name" value="CheY-like_superfamily"/>
</dbReference>
<sequence length="432" mass="50631">MSMMHKMLVVDDEYMILEGMKHLLPYHEYNVEIVYTAENAEEALDYFSQHTVDLVLTDVSMPDMTGLEMVRRMKEQSPDTHIIIMSGFQEFEYARKAISLGAMDYLLKPINKQELAKLLQQLPTLKKETDREYTKGFLAGTLTASELLRHSQKTWFAASETPNSMGYCREKNILHQVYYFQLTESRPEGSLYTEEVTPTMTIRQLIDKVERRLFYKQLSEDLTATTTELYKDMEPLLRAGRLAKIVDVLPHLADKLREATPAVYLTKQFFNQMMSDVFYYFNEEDHQRLEDFYVKVEASRDLHQLLDYFSHYLKKFSESSTYSPHVQEVVTIVRERFAEELSLKDMSAHLYLNTVYLGQLIKKETGHTFAELLNHQRIKVAQQLLLNSQLGIEEICFQVGYTNVGYFYKIFKRICGESPKNYRQKIGQLQTE</sequence>
<gene>
    <name evidence="11" type="ORF">BKM66_08670</name>
</gene>
<comment type="subcellular location">
    <subcellularLocation>
        <location evidence="1">Cytoplasm</location>
    </subcellularLocation>
</comment>
<dbReference type="PANTHER" id="PTHR42713">
    <property type="entry name" value="HISTIDINE KINASE-RELATED"/>
    <property type="match status" value="1"/>
</dbReference>
<dbReference type="CDD" id="cd17536">
    <property type="entry name" value="REC_YesN-like"/>
    <property type="match status" value="1"/>
</dbReference>
<evidence type="ECO:0000256" key="3">
    <source>
        <dbReference type="ARBA" id="ARBA00022553"/>
    </source>
</evidence>
<organism evidence="11 12">
    <name type="scientific">Streptococcus suis</name>
    <dbReference type="NCBI Taxonomy" id="1307"/>
    <lineage>
        <taxon>Bacteria</taxon>
        <taxon>Bacillati</taxon>
        <taxon>Bacillota</taxon>
        <taxon>Bacilli</taxon>
        <taxon>Lactobacillales</taxon>
        <taxon>Streptococcaceae</taxon>
        <taxon>Streptococcus</taxon>
    </lineage>
</organism>
<dbReference type="PROSITE" id="PS00041">
    <property type="entry name" value="HTH_ARAC_FAMILY_1"/>
    <property type="match status" value="1"/>
</dbReference>
<dbReference type="PRINTS" id="PR00032">
    <property type="entry name" value="HTHARAC"/>
</dbReference>
<dbReference type="InterPro" id="IPR001789">
    <property type="entry name" value="Sig_transdc_resp-reg_receiver"/>
</dbReference>
<evidence type="ECO:0000313" key="11">
    <source>
        <dbReference type="EMBL" id="AWX96214.1"/>
    </source>
</evidence>
<feature type="domain" description="Response regulatory" evidence="10">
    <location>
        <begin position="6"/>
        <end position="123"/>
    </location>
</feature>
<accession>A0AAD0KVQ9</accession>
<proteinExistence type="predicted"/>
<keyword evidence="6" id="KW-0238">DNA-binding</keyword>
<evidence type="ECO:0000256" key="8">
    <source>
        <dbReference type="PROSITE-ProRule" id="PRU00169"/>
    </source>
</evidence>
<evidence type="ECO:0000259" key="10">
    <source>
        <dbReference type="PROSITE" id="PS50110"/>
    </source>
</evidence>
<evidence type="ECO:0000256" key="6">
    <source>
        <dbReference type="ARBA" id="ARBA00023125"/>
    </source>
</evidence>
<dbReference type="PROSITE" id="PS50110">
    <property type="entry name" value="RESPONSE_REGULATORY"/>
    <property type="match status" value="1"/>
</dbReference>
<evidence type="ECO:0000256" key="2">
    <source>
        <dbReference type="ARBA" id="ARBA00022490"/>
    </source>
</evidence>
<dbReference type="SUPFAM" id="SSF46689">
    <property type="entry name" value="Homeodomain-like"/>
    <property type="match status" value="1"/>
</dbReference>
<dbReference type="PANTHER" id="PTHR42713:SF3">
    <property type="entry name" value="TRANSCRIPTIONAL REGULATORY PROTEIN HPTR"/>
    <property type="match status" value="1"/>
</dbReference>
<dbReference type="GO" id="GO:0005737">
    <property type="term" value="C:cytoplasm"/>
    <property type="evidence" value="ECO:0007669"/>
    <property type="project" value="UniProtKB-SubCell"/>
</dbReference>